<dbReference type="RefSeq" id="WP_087441646.1">
    <property type="nucleotide sequence ID" value="NZ_CABMNB010000021.1"/>
</dbReference>
<proteinExistence type="predicted"/>
<evidence type="ECO:0000313" key="4">
    <source>
        <dbReference type="Proteomes" id="UP001209276"/>
    </source>
</evidence>
<evidence type="ECO:0000313" key="1">
    <source>
        <dbReference type="EMBL" id="MCY9610157.1"/>
    </source>
</evidence>
<dbReference type="Proteomes" id="UP000315377">
    <property type="component" value="Chromosome"/>
</dbReference>
<dbReference type="AlphaFoldDB" id="A0AAP9DXX7"/>
<name>A0AAP9DXX7_PANTH</name>
<protein>
    <submittedName>
        <fullName evidence="2">Uncharacterized protein</fullName>
    </submittedName>
</protein>
<dbReference type="EMBL" id="CP041405">
    <property type="protein sequence ID" value="QDM46271.1"/>
    <property type="molecule type" value="Genomic_DNA"/>
</dbReference>
<evidence type="ECO:0000313" key="3">
    <source>
        <dbReference type="Proteomes" id="UP000315377"/>
    </source>
</evidence>
<organism evidence="2 3">
    <name type="scientific">Paenibacillus thiaminolyticus</name>
    <name type="common">Bacillus thiaminolyticus</name>
    <dbReference type="NCBI Taxonomy" id="49283"/>
    <lineage>
        <taxon>Bacteria</taxon>
        <taxon>Bacillati</taxon>
        <taxon>Bacillota</taxon>
        <taxon>Bacilli</taxon>
        <taxon>Bacillales</taxon>
        <taxon>Paenibacillaceae</taxon>
        <taxon>Paenibacillus</taxon>
    </lineage>
</organism>
<keyword evidence="4" id="KW-1185">Reference proteome</keyword>
<reference evidence="1 4" key="2">
    <citation type="submission" date="2022-05" db="EMBL/GenBank/DDBJ databases">
        <title>Genome Sequencing of Bee-Associated Microbes.</title>
        <authorList>
            <person name="Dunlap C."/>
        </authorList>
    </citation>
    <scope>NUCLEOTIDE SEQUENCE [LARGE SCALE GENOMIC DNA]</scope>
    <source>
        <strain evidence="1 4">NRRL B-14613</strain>
    </source>
</reference>
<sequence>MTVEVEPHPAALDWLRRWAGKPEVEHSRIARGRAEFTVRSIGEARRAMLTEAADMDIPLLRLECGVMSLEAMFMEAMIS</sequence>
<dbReference type="Proteomes" id="UP001209276">
    <property type="component" value="Unassembled WGS sequence"/>
</dbReference>
<gene>
    <name evidence="2" type="ORF">FLT43_24535</name>
    <name evidence="1" type="ORF">M5W83_23710</name>
</gene>
<reference evidence="2 3" key="1">
    <citation type="submission" date="2019-07" db="EMBL/GenBank/DDBJ databases">
        <title>Paenibacillus thiaminolyticus NRRL B-4156.</title>
        <authorList>
            <person name="Hehnly C."/>
            <person name="Zhang L."/>
        </authorList>
    </citation>
    <scope>NUCLEOTIDE SEQUENCE [LARGE SCALE GENOMIC DNA]</scope>
    <source>
        <strain evidence="2 3">NRRL B-4156</strain>
    </source>
</reference>
<evidence type="ECO:0000313" key="2">
    <source>
        <dbReference type="EMBL" id="QDM46271.1"/>
    </source>
</evidence>
<accession>A0AAP9DXX7</accession>
<dbReference type="EMBL" id="JAMDMM010000050">
    <property type="protein sequence ID" value="MCY9610157.1"/>
    <property type="molecule type" value="Genomic_DNA"/>
</dbReference>
<dbReference type="GeneID" id="76999129"/>